<keyword evidence="1" id="KW-0812">Transmembrane</keyword>
<gene>
    <name evidence="2" type="ORF">ARMSODRAFT_1085279</name>
</gene>
<proteinExistence type="predicted"/>
<reference evidence="3" key="1">
    <citation type="journal article" date="2017" name="Nat. Ecol. Evol.">
        <title>Genome expansion and lineage-specific genetic innovations in the forest pathogenic fungi Armillaria.</title>
        <authorList>
            <person name="Sipos G."/>
            <person name="Prasanna A.N."/>
            <person name="Walter M.C."/>
            <person name="O'Connor E."/>
            <person name="Balint B."/>
            <person name="Krizsan K."/>
            <person name="Kiss B."/>
            <person name="Hess J."/>
            <person name="Varga T."/>
            <person name="Slot J."/>
            <person name="Riley R."/>
            <person name="Boka B."/>
            <person name="Rigling D."/>
            <person name="Barry K."/>
            <person name="Lee J."/>
            <person name="Mihaltcheva S."/>
            <person name="LaButti K."/>
            <person name="Lipzen A."/>
            <person name="Waldron R."/>
            <person name="Moloney N.M."/>
            <person name="Sperisen C."/>
            <person name="Kredics L."/>
            <person name="Vagvoelgyi C."/>
            <person name="Patrignani A."/>
            <person name="Fitzpatrick D."/>
            <person name="Nagy I."/>
            <person name="Doyle S."/>
            <person name="Anderson J.B."/>
            <person name="Grigoriev I.V."/>
            <person name="Gueldener U."/>
            <person name="Muensterkoetter M."/>
            <person name="Nagy L.G."/>
        </authorList>
    </citation>
    <scope>NUCLEOTIDE SEQUENCE [LARGE SCALE GENOMIC DNA]</scope>
    <source>
        <strain evidence="3">28-4</strain>
    </source>
</reference>
<accession>A0A2H3BIV7</accession>
<dbReference type="EMBL" id="KZ293431">
    <property type="protein sequence ID" value="PBK68854.1"/>
    <property type="molecule type" value="Genomic_DNA"/>
</dbReference>
<evidence type="ECO:0000313" key="3">
    <source>
        <dbReference type="Proteomes" id="UP000218334"/>
    </source>
</evidence>
<keyword evidence="1" id="KW-1133">Transmembrane helix</keyword>
<evidence type="ECO:0000313" key="2">
    <source>
        <dbReference type="EMBL" id="PBK68854.1"/>
    </source>
</evidence>
<dbReference type="AlphaFoldDB" id="A0A2H3BIV7"/>
<organism evidence="2 3">
    <name type="scientific">Armillaria solidipes</name>
    <dbReference type="NCBI Taxonomy" id="1076256"/>
    <lineage>
        <taxon>Eukaryota</taxon>
        <taxon>Fungi</taxon>
        <taxon>Dikarya</taxon>
        <taxon>Basidiomycota</taxon>
        <taxon>Agaricomycotina</taxon>
        <taxon>Agaricomycetes</taxon>
        <taxon>Agaricomycetidae</taxon>
        <taxon>Agaricales</taxon>
        <taxon>Marasmiineae</taxon>
        <taxon>Physalacriaceae</taxon>
        <taxon>Armillaria</taxon>
    </lineage>
</organism>
<keyword evidence="3" id="KW-1185">Reference proteome</keyword>
<feature type="transmembrane region" description="Helical" evidence="1">
    <location>
        <begin position="46"/>
        <end position="65"/>
    </location>
</feature>
<dbReference type="Proteomes" id="UP000218334">
    <property type="component" value="Unassembled WGS sequence"/>
</dbReference>
<protein>
    <submittedName>
        <fullName evidence="2">Uncharacterized protein</fullName>
    </submittedName>
</protein>
<name>A0A2H3BIV7_9AGAR</name>
<keyword evidence="1" id="KW-0472">Membrane</keyword>
<evidence type="ECO:0000256" key="1">
    <source>
        <dbReference type="SAM" id="Phobius"/>
    </source>
</evidence>
<sequence>MTFSNCQKNTFLERSISLVALVGRLYLKDLDLWLARSVYPRTTVNMFCRLLVAVFLWGILLVSAAPTGILQSQFPPVADLSAQPLVETALQAAAVPVFISTSGTGAASLSGNDEGNAGWLSRMFAFMNKESNSHRRRLRRYSPHPVCIALTERCPT</sequence>